<protein>
    <submittedName>
        <fullName evidence="1">DUF4276 family protein</fullName>
    </submittedName>
</protein>
<evidence type="ECO:0000313" key="2">
    <source>
        <dbReference type="Proteomes" id="UP001559623"/>
    </source>
</evidence>
<reference evidence="1 2" key="1">
    <citation type="submission" date="2023-04" db="EMBL/GenBank/DDBJ databases">
        <title>Genome Sequence of Selenomonas sputigena ATCC 33150.</title>
        <authorList>
            <person name="Miller D.P."/>
            <person name="Anvari S."/>
            <person name="Polson S.W."/>
            <person name="Macdonald M."/>
            <person name="Mcdowell J.V."/>
        </authorList>
    </citation>
    <scope>NUCLEOTIDE SEQUENCE [LARGE SCALE GENOMIC DNA]</scope>
    <source>
        <strain evidence="1 2">ATCC 33150</strain>
    </source>
</reference>
<evidence type="ECO:0000313" key="1">
    <source>
        <dbReference type="EMBL" id="MEX5285179.1"/>
    </source>
</evidence>
<organism evidence="1 2">
    <name type="scientific">Selenomonas sputigena</name>
    <dbReference type="NCBI Taxonomy" id="69823"/>
    <lineage>
        <taxon>Bacteria</taxon>
        <taxon>Bacillati</taxon>
        <taxon>Bacillota</taxon>
        <taxon>Negativicutes</taxon>
        <taxon>Selenomonadales</taxon>
        <taxon>Selenomonadaceae</taxon>
        <taxon>Selenomonas</taxon>
    </lineage>
</organism>
<proteinExistence type="predicted"/>
<dbReference type="Pfam" id="PF14103">
    <property type="entry name" value="DUF4276"/>
    <property type="match status" value="1"/>
</dbReference>
<comment type="caution">
    <text evidence="1">The sequence shown here is derived from an EMBL/GenBank/DDBJ whole genome shotgun (WGS) entry which is preliminary data.</text>
</comment>
<dbReference type="RefSeq" id="WP_368846906.1">
    <property type="nucleotide sequence ID" value="NZ_CP194411.1"/>
</dbReference>
<name>A0ABV3X4S7_9FIRM</name>
<sequence>MVRIHIYCEGPSEEKFINELLLPVFAEKQIILAAIPCYGVSKYSRIRRDICSLCRNDRGAFVTTMLDYYGLPSDTPGYRTALQNDVYQRVSHEEEHMRVDMGEERFYPNLLLHEYEALLFSKTEAFSYCDLSERKLRALRRIEEQFPTPEHINNNPNTSPSKRIQAIYPAYDKVLDGYNIAKDIGLPLLREKCRHFDAWLARLETL</sequence>
<accession>A0ABV3X4S7</accession>
<dbReference type="EMBL" id="JARVLH010000003">
    <property type="protein sequence ID" value="MEX5285179.1"/>
    <property type="molecule type" value="Genomic_DNA"/>
</dbReference>
<keyword evidence="2" id="KW-1185">Reference proteome</keyword>
<gene>
    <name evidence="1" type="ORF">QCO44_05940</name>
</gene>
<dbReference type="Proteomes" id="UP001559623">
    <property type="component" value="Unassembled WGS sequence"/>
</dbReference>
<dbReference type="InterPro" id="IPR025455">
    <property type="entry name" value="DUF4276"/>
</dbReference>